<keyword evidence="6" id="KW-0067">ATP-binding</keyword>
<dbReference type="PRINTS" id="PR00364">
    <property type="entry name" value="DISEASERSIST"/>
</dbReference>
<evidence type="ECO:0000313" key="12">
    <source>
        <dbReference type="RefSeq" id="XP_027116420.2"/>
    </source>
</evidence>
<evidence type="ECO:0000256" key="3">
    <source>
        <dbReference type="ARBA" id="ARBA00022737"/>
    </source>
</evidence>
<evidence type="ECO:0000256" key="4">
    <source>
        <dbReference type="ARBA" id="ARBA00022741"/>
    </source>
</evidence>
<sequence>MGSEAVSLALGMVKDLLVEEGRFLSGVADQVKEVEAELKRMQCFLKDADKKQLNDSTIRNYVREIRRLAYRTEDVLEKFAVEIESRRRGHGFRKAFRRFACLISEGISLHRVGSEIASIKTGIHSLTTNLETYGVIALSSTEDGQSSNARLDQNQQRLRQTYPHQVEEYFVGMKDDIRQLVSLITDEGIRSHRVISVHGMGGLGKTTLARKIYKHIEVERAFKQFAWVSVTQQCNTMTVFRDILKQLVPDQRKDSVGKMDERKLVGELYKVQKETKSFVVLDDLWKIEDWECLKVAFPFAEADSKILITTRNQKLVEDEFLYPLNLLNEDEGWELLQKRAFAKRNGADCESDPLLEAVGRAIVRECGNLPLAISAIGGVLTPKTSLEEWETVKNDVDSYIRMSEGGKEQGYGAVLQVLALSYDELPYHLKPCFLYLGQFREDEDIDTEMLYRMWTAEGMVSSDHRGKGETLTDVAERYLYEMASRSMLQVKFDEFSTSRNVESCYLHDLMRDFCLARGKEVEFLKLLDFRGGNDPLSDYSTERDDSTPRCSIHMEDGKKHGLGDVDSMISRALEASGHLRSLTLSGGSGYPEVRISFPQVICDSNKFKYVKVLKFEGYRFMGKGLPKGIKKLVNLRFLSLKNSDLETLPSSIGQLQYLETLDIRVYDPIKVPDVLCKLKGLKHLYFSVVVRRLSFLGLSKLETLVDFGNDVGDLKHLSGLNNLRFLRAIMNISKEKNDLPQMLNYLNSNRHKLREAQLEIRAYGEEEVVLPFRDLLSCHCLHQLTIISGRCEFQKVKPPLSPSNLSELLLLGCSIEGDPMSVLGNLPNLRRLSLMSVDLVERSVMIIDENAFPKLVSLEIFRIKNLEKWVVAQGSMPNLSDLAISGCEELEMIPDGLRFITTLRKLEIRMPEEFIVQRIHGIDGRGGPDRDKISRVPVIKIESYGSIKNKHLIQPSQLMTSPAKNLPVLWIASLAITEESFLCSIKVKTYYYHVLLTPLRHFYQKKNKFVKPSKL</sequence>
<evidence type="ECO:0000256" key="6">
    <source>
        <dbReference type="ARBA" id="ARBA00022840"/>
    </source>
</evidence>
<dbReference type="Gene3D" id="3.80.10.10">
    <property type="entry name" value="Ribonuclease Inhibitor"/>
    <property type="match status" value="1"/>
</dbReference>
<evidence type="ECO:0000259" key="7">
    <source>
        <dbReference type="Pfam" id="PF00931"/>
    </source>
</evidence>
<evidence type="ECO:0000256" key="1">
    <source>
        <dbReference type="ARBA" id="ARBA00008894"/>
    </source>
</evidence>
<dbReference type="GO" id="GO:0051607">
    <property type="term" value="P:defense response to virus"/>
    <property type="evidence" value="ECO:0007669"/>
    <property type="project" value="UniProtKB-ARBA"/>
</dbReference>
<dbReference type="Proteomes" id="UP001652660">
    <property type="component" value="Chromosome 3e"/>
</dbReference>
<dbReference type="Pfam" id="PF23559">
    <property type="entry name" value="WHD_DRP"/>
    <property type="match status" value="1"/>
</dbReference>
<dbReference type="InterPro" id="IPR032675">
    <property type="entry name" value="LRR_dom_sf"/>
</dbReference>
<dbReference type="SUPFAM" id="SSF52058">
    <property type="entry name" value="L domain-like"/>
    <property type="match status" value="1"/>
</dbReference>
<name>A0A6P6WME5_COFAR</name>
<dbReference type="Gene3D" id="1.20.5.4130">
    <property type="match status" value="1"/>
</dbReference>
<dbReference type="CDD" id="cd14798">
    <property type="entry name" value="RX-CC_like"/>
    <property type="match status" value="1"/>
</dbReference>
<dbReference type="Pfam" id="PF18052">
    <property type="entry name" value="Rx_N"/>
    <property type="match status" value="1"/>
</dbReference>
<evidence type="ECO:0000259" key="8">
    <source>
        <dbReference type="Pfam" id="PF18052"/>
    </source>
</evidence>
<dbReference type="GO" id="GO:0005524">
    <property type="term" value="F:ATP binding"/>
    <property type="evidence" value="ECO:0007669"/>
    <property type="project" value="UniProtKB-KW"/>
</dbReference>
<evidence type="ECO:0000313" key="11">
    <source>
        <dbReference type="Proteomes" id="UP001652660"/>
    </source>
</evidence>
<evidence type="ECO:0000259" key="9">
    <source>
        <dbReference type="Pfam" id="PF23559"/>
    </source>
</evidence>
<dbReference type="InterPro" id="IPR058922">
    <property type="entry name" value="WHD_DRP"/>
</dbReference>
<feature type="domain" description="Disease resistance protein winged helix" evidence="9">
    <location>
        <begin position="439"/>
        <end position="513"/>
    </location>
</feature>
<dbReference type="InterPro" id="IPR002182">
    <property type="entry name" value="NB-ARC"/>
</dbReference>
<proteinExistence type="inferred from homology"/>
<dbReference type="Pfam" id="PF00931">
    <property type="entry name" value="NB-ARC"/>
    <property type="match status" value="1"/>
</dbReference>
<keyword evidence="11" id="KW-1185">Reference proteome</keyword>
<dbReference type="Gene3D" id="1.10.10.10">
    <property type="entry name" value="Winged helix-like DNA-binding domain superfamily/Winged helix DNA-binding domain"/>
    <property type="match status" value="1"/>
</dbReference>
<keyword evidence="2" id="KW-0433">Leucine-rich repeat</keyword>
<comment type="similarity">
    <text evidence="1">Belongs to the disease resistance NB-LRR family.</text>
</comment>
<accession>A0A6P6WME5</accession>
<dbReference type="Pfam" id="PF23598">
    <property type="entry name" value="LRR_14"/>
    <property type="match status" value="1"/>
</dbReference>
<feature type="domain" description="Disease resistance R13L4/SHOC-2-like LRR" evidence="10">
    <location>
        <begin position="601"/>
        <end position="909"/>
    </location>
</feature>
<dbReference type="GO" id="GO:0098542">
    <property type="term" value="P:defense response to other organism"/>
    <property type="evidence" value="ECO:0007669"/>
    <property type="project" value="TreeGrafter"/>
</dbReference>
<protein>
    <submittedName>
        <fullName evidence="12">Disease resistance protein At1g50180</fullName>
    </submittedName>
</protein>
<feature type="domain" description="NB-ARC" evidence="7">
    <location>
        <begin position="189"/>
        <end position="344"/>
    </location>
</feature>
<reference evidence="12" key="2">
    <citation type="submission" date="2025-08" db="UniProtKB">
        <authorList>
            <consortium name="RefSeq"/>
        </authorList>
    </citation>
    <scope>IDENTIFICATION</scope>
    <source>
        <tissue evidence="12">Leaves</tissue>
    </source>
</reference>
<dbReference type="SUPFAM" id="SSF52540">
    <property type="entry name" value="P-loop containing nucleoside triphosphate hydrolases"/>
    <property type="match status" value="1"/>
</dbReference>
<feature type="domain" description="Disease resistance N-terminal" evidence="8">
    <location>
        <begin position="5"/>
        <end position="93"/>
    </location>
</feature>
<organism evidence="11 12">
    <name type="scientific">Coffea arabica</name>
    <name type="common">Arabian coffee</name>
    <dbReference type="NCBI Taxonomy" id="13443"/>
    <lineage>
        <taxon>Eukaryota</taxon>
        <taxon>Viridiplantae</taxon>
        <taxon>Streptophyta</taxon>
        <taxon>Embryophyta</taxon>
        <taxon>Tracheophyta</taxon>
        <taxon>Spermatophyta</taxon>
        <taxon>Magnoliopsida</taxon>
        <taxon>eudicotyledons</taxon>
        <taxon>Gunneridae</taxon>
        <taxon>Pentapetalae</taxon>
        <taxon>asterids</taxon>
        <taxon>lamiids</taxon>
        <taxon>Gentianales</taxon>
        <taxon>Rubiaceae</taxon>
        <taxon>Ixoroideae</taxon>
        <taxon>Gardenieae complex</taxon>
        <taxon>Bertiereae - Coffeeae clade</taxon>
        <taxon>Coffeeae</taxon>
        <taxon>Coffea</taxon>
    </lineage>
</organism>
<evidence type="ECO:0000256" key="2">
    <source>
        <dbReference type="ARBA" id="ARBA00022614"/>
    </source>
</evidence>
<keyword evidence="4" id="KW-0547">Nucleotide-binding</keyword>
<dbReference type="InterPro" id="IPR042197">
    <property type="entry name" value="Apaf_helical"/>
</dbReference>
<dbReference type="Gene3D" id="3.40.50.300">
    <property type="entry name" value="P-loop containing nucleotide triphosphate hydrolases"/>
    <property type="match status" value="1"/>
</dbReference>
<dbReference type="PROSITE" id="PS50096">
    <property type="entry name" value="IQ"/>
    <property type="match status" value="1"/>
</dbReference>
<gene>
    <name evidence="12" type="primary">LOC113734217</name>
</gene>
<keyword evidence="3" id="KW-0677">Repeat</keyword>
<dbReference type="InterPro" id="IPR055414">
    <property type="entry name" value="LRR_R13L4/SHOC2-like"/>
</dbReference>
<dbReference type="RefSeq" id="XP_027116420.2">
    <property type="nucleotide sequence ID" value="XM_027260619.2"/>
</dbReference>
<evidence type="ECO:0000259" key="10">
    <source>
        <dbReference type="Pfam" id="PF23598"/>
    </source>
</evidence>
<dbReference type="PANTHER" id="PTHR23155:SF1185">
    <property type="entry name" value="DISEASE RESISTANCE RPP8-LIKE PROTEIN 3-RELATED"/>
    <property type="match status" value="1"/>
</dbReference>
<dbReference type="InterPro" id="IPR038005">
    <property type="entry name" value="RX-like_CC"/>
</dbReference>
<dbReference type="GO" id="GO:0043531">
    <property type="term" value="F:ADP binding"/>
    <property type="evidence" value="ECO:0007669"/>
    <property type="project" value="InterPro"/>
</dbReference>
<dbReference type="InterPro" id="IPR044974">
    <property type="entry name" value="Disease_R_plants"/>
</dbReference>
<keyword evidence="5" id="KW-0611">Plant defense</keyword>
<reference evidence="11" key="1">
    <citation type="journal article" date="2025" name="Foods">
        <title>Unveiling the Microbial Signatures of Arabica Coffee Cherries: Insights into Ripeness Specific Diversity, Functional Traits, and Implications for Quality and Safety.</title>
        <authorList>
            <consortium name="RefSeq"/>
            <person name="Tenea G.N."/>
            <person name="Cifuentes V."/>
            <person name="Reyes P."/>
            <person name="Cevallos-Vallejos M."/>
        </authorList>
    </citation>
    <scope>NUCLEOTIDE SEQUENCE [LARGE SCALE GENOMIC DNA]</scope>
</reference>
<dbReference type="Gene3D" id="1.10.8.430">
    <property type="entry name" value="Helical domain of apoptotic protease-activating factors"/>
    <property type="match status" value="1"/>
</dbReference>
<dbReference type="InterPro" id="IPR041118">
    <property type="entry name" value="Rx_N"/>
</dbReference>
<dbReference type="AlphaFoldDB" id="A0A6P6WME5"/>
<dbReference type="InterPro" id="IPR027417">
    <property type="entry name" value="P-loop_NTPase"/>
</dbReference>
<dbReference type="GeneID" id="113734217"/>
<dbReference type="PANTHER" id="PTHR23155">
    <property type="entry name" value="DISEASE RESISTANCE PROTEIN RP"/>
    <property type="match status" value="1"/>
</dbReference>
<evidence type="ECO:0000256" key="5">
    <source>
        <dbReference type="ARBA" id="ARBA00022821"/>
    </source>
</evidence>
<dbReference type="InterPro" id="IPR036388">
    <property type="entry name" value="WH-like_DNA-bd_sf"/>
</dbReference>